<dbReference type="OrthoDB" id="5175656at2759"/>
<dbReference type="PANTHER" id="PTHR12994:SF17">
    <property type="entry name" value="LD30995P"/>
    <property type="match status" value="1"/>
</dbReference>
<keyword evidence="4" id="KW-1185">Reference proteome</keyword>
<name>A0A067BQP7_SAPPC</name>
<evidence type="ECO:0000256" key="2">
    <source>
        <dbReference type="SAM" id="Phobius"/>
    </source>
</evidence>
<dbReference type="GO" id="GO:0070004">
    <property type="term" value="F:cysteine-type exopeptidase activity"/>
    <property type="evidence" value="ECO:0007669"/>
    <property type="project" value="InterPro"/>
</dbReference>
<protein>
    <recommendedName>
        <fullName evidence="5">Dipeptidase</fullName>
    </recommendedName>
</protein>
<evidence type="ECO:0008006" key="5">
    <source>
        <dbReference type="Google" id="ProtNLM"/>
    </source>
</evidence>
<evidence type="ECO:0000313" key="3">
    <source>
        <dbReference type="EMBL" id="KDO19100.1"/>
    </source>
</evidence>
<keyword evidence="2" id="KW-0812">Transmembrane</keyword>
<dbReference type="OMA" id="TEAWIFH"/>
<dbReference type="KEGG" id="spar:SPRG_15579"/>
<keyword evidence="2" id="KW-0472">Membrane</keyword>
<dbReference type="InterPro" id="IPR005322">
    <property type="entry name" value="Peptidase_C69"/>
</dbReference>
<accession>A0A067BQP7</accession>
<organism evidence="3 4">
    <name type="scientific">Saprolegnia parasitica (strain CBS 223.65)</name>
    <dbReference type="NCBI Taxonomy" id="695850"/>
    <lineage>
        <taxon>Eukaryota</taxon>
        <taxon>Sar</taxon>
        <taxon>Stramenopiles</taxon>
        <taxon>Oomycota</taxon>
        <taxon>Saprolegniomycetes</taxon>
        <taxon>Saprolegniales</taxon>
        <taxon>Saprolegniaceae</taxon>
        <taxon>Saprolegnia</taxon>
    </lineage>
</organism>
<evidence type="ECO:0000313" key="4">
    <source>
        <dbReference type="Proteomes" id="UP000030745"/>
    </source>
</evidence>
<dbReference type="GO" id="GO:0006508">
    <property type="term" value="P:proteolysis"/>
    <property type="evidence" value="ECO:0007669"/>
    <property type="project" value="InterPro"/>
</dbReference>
<dbReference type="PANTHER" id="PTHR12994">
    <property type="entry name" value="SECERNIN"/>
    <property type="match status" value="1"/>
</dbReference>
<dbReference type="Pfam" id="PF03577">
    <property type="entry name" value="Peptidase_C69"/>
    <property type="match status" value="1"/>
</dbReference>
<dbReference type="AlphaFoldDB" id="A0A067BQP7"/>
<feature type="transmembrane region" description="Helical" evidence="2">
    <location>
        <begin position="484"/>
        <end position="512"/>
    </location>
</feature>
<sequence>MRDVVLVKQSYPRYVGDGLGPMYTRLDDDDVYNWTATPVIGQIPQVPKTYAYLDGVYGVMNEHQVALGESTCGARLWAKPLSQGGNALFDIVELSRVAMERARTAREAITSGETLTVTDTTEAWIFHILPDDTGASAVWAAQRVPATEMAVVANQFVIRSIDVRDSANYLASTNLFDVAKRNGFWDGDDVEDFDFTASYAMVREHPNQYYSTRRVWRVFTLANPSLALSPTTDVFASDYPFSTRPAALLGPADLMRFQRDHYEGTAFDLTTDKASGPYGNPDRYSTGSAGADGQFERAISLFRTAYSYVTQASVLDPRLGVVWFGHYAPHATTYVPIYARVEATPNATARGSLRRFDNRTLFWANALLGNYGGLFYKLTSPVIRAASGAYEAAALAAHAAVAAHVATLSDADAVTYLTQTSADAAARALASATALFATLVTRFHDGYVVSNTTADEMGIAPMGYPQWWLRSAGYDYNDGNEIQVVAGALMGAALMIVVLGVAAGFAVGRYIALKQPSIQRVKA</sequence>
<dbReference type="Proteomes" id="UP000030745">
    <property type="component" value="Unassembled WGS sequence"/>
</dbReference>
<proteinExistence type="inferred from homology"/>
<dbReference type="EMBL" id="KK583371">
    <property type="protein sequence ID" value="KDO19100.1"/>
    <property type="molecule type" value="Genomic_DNA"/>
</dbReference>
<reference evidence="3 4" key="1">
    <citation type="journal article" date="2013" name="PLoS Genet.">
        <title>Distinctive expansion of potential virulence genes in the genome of the oomycete fish pathogen Saprolegnia parasitica.</title>
        <authorList>
            <person name="Jiang R.H."/>
            <person name="de Bruijn I."/>
            <person name="Haas B.J."/>
            <person name="Belmonte R."/>
            <person name="Lobach L."/>
            <person name="Christie J."/>
            <person name="van den Ackerveken G."/>
            <person name="Bottin A."/>
            <person name="Bulone V."/>
            <person name="Diaz-Moreno S.M."/>
            <person name="Dumas B."/>
            <person name="Fan L."/>
            <person name="Gaulin E."/>
            <person name="Govers F."/>
            <person name="Grenville-Briggs L.J."/>
            <person name="Horner N.R."/>
            <person name="Levin J.Z."/>
            <person name="Mammella M."/>
            <person name="Meijer H.J."/>
            <person name="Morris P."/>
            <person name="Nusbaum C."/>
            <person name="Oome S."/>
            <person name="Phillips A.J."/>
            <person name="van Rooyen D."/>
            <person name="Rzeszutek E."/>
            <person name="Saraiva M."/>
            <person name="Secombes C.J."/>
            <person name="Seidl M.F."/>
            <person name="Snel B."/>
            <person name="Stassen J.H."/>
            <person name="Sykes S."/>
            <person name="Tripathy S."/>
            <person name="van den Berg H."/>
            <person name="Vega-Arreguin J.C."/>
            <person name="Wawra S."/>
            <person name="Young S.K."/>
            <person name="Zeng Q."/>
            <person name="Dieguez-Uribeondo J."/>
            <person name="Russ C."/>
            <person name="Tyler B.M."/>
            <person name="van West P."/>
        </authorList>
    </citation>
    <scope>NUCLEOTIDE SEQUENCE [LARGE SCALE GENOMIC DNA]</scope>
    <source>
        <strain evidence="3 4">CBS 223.65</strain>
    </source>
</reference>
<dbReference type="GeneID" id="24137291"/>
<comment type="similarity">
    <text evidence="1">Belongs to the peptidase C69 family. Secernin subfamily.</text>
</comment>
<dbReference type="RefSeq" id="XP_012210203.1">
    <property type="nucleotide sequence ID" value="XM_012354813.1"/>
</dbReference>
<gene>
    <name evidence="3" type="ORF">SPRG_15579</name>
</gene>
<evidence type="ECO:0000256" key="1">
    <source>
        <dbReference type="ARBA" id="ARBA00005705"/>
    </source>
</evidence>
<dbReference type="GO" id="GO:0016805">
    <property type="term" value="F:dipeptidase activity"/>
    <property type="evidence" value="ECO:0007669"/>
    <property type="project" value="InterPro"/>
</dbReference>
<keyword evidence="2" id="KW-1133">Transmembrane helix</keyword>
<dbReference type="VEuPathDB" id="FungiDB:SPRG_15579"/>